<name>A0AAN7LG76_TRANT</name>
<keyword evidence="2" id="KW-1185">Reference proteome</keyword>
<dbReference type="Proteomes" id="UP001346149">
    <property type="component" value="Unassembled WGS sequence"/>
</dbReference>
<organism evidence="1 2">
    <name type="scientific">Trapa natans</name>
    <name type="common">Water chestnut</name>
    <dbReference type="NCBI Taxonomy" id="22666"/>
    <lineage>
        <taxon>Eukaryota</taxon>
        <taxon>Viridiplantae</taxon>
        <taxon>Streptophyta</taxon>
        <taxon>Embryophyta</taxon>
        <taxon>Tracheophyta</taxon>
        <taxon>Spermatophyta</taxon>
        <taxon>Magnoliopsida</taxon>
        <taxon>eudicotyledons</taxon>
        <taxon>Gunneridae</taxon>
        <taxon>Pentapetalae</taxon>
        <taxon>rosids</taxon>
        <taxon>malvids</taxon>
        <taxon>Myrtales</taxon>
        <taxon>Lythraceae</taxon>
        <taxon>Trapa</taxon>
    </lineage>
</organism>
<accession>A0AAN7LG76</accession>
<reference evidence="1 2" key="1">
    <citation type="journal article" date="2023" name="Hortic Res">
        <title>Pangenome of water caltrop reveals structural variations and asymmetric subgenome divergence after allopolyploidization.</title>
        <authorList>
            <person name="Zhang X."/>
            <person name="Chen Y."/>
            <person name="Wang L."/>
            <person name="Yuan Y."/>
            <person name="Fang M."/>
            <person name="Shi L."/>
            <person name="Lu R."/>
            <person name="Comes H.P."/>
            <person name="Ma Y."/>
            <person name="Chen Y."/>
            <person name="Huang G."/>
            <person name="Zhou Y."/>
            <person name="Zheng Z."/>
            <person name="Qiu Y."/>
        </authorList>
    </citation>
    <scope>NUCLEOTIDE SEQUENCE [LARGE SCALE GENOMIC DNA]</scope>
    <source>
        <strain evidence="1">F231</strain>
    </source>
</reference>
<comment type="caution">
    <text evidence="1">The sequence shown here is derived from an EMBL/GenBank/DDBJ whole genome shotgun (WGS) entry which is preliminary data.</text>
</comment>
<dbReference type="EMBL" id="JAXQNO010000012">
    <property type="protein sequence ID" value="KAK4787498.1"/>
    <property type="molecule type" value="Genomic_DNA"/>
</dbReference>
<gene>
    <name evidence="1" type="ORF">SAY86_011331</name>
</gene>
<protein>
    <submittedName>
        <fullName evidence="1">Uncharacterized protein</fullName>
    </submittedName>
</protein>
<sequence length="95" mass="10941">MQKISLFTSTLVARYLKSAAIDSEQARCKFTDVTLRRRKHQWTNRGIESRRPHSSHPILKRAYSANRSYVALPGGKVKFLLLSLRRALFSSFFAV</sequence>
<evidence type="ECO:0000313" key="2">
    <source>
        <dbReference type="Proteomes" id="UP001346149"/>
    </source>
</evidence>
<evidence type="ECO:0000313" key="1">
    <source>
        <dbReference type="EMBL" id="KAK4787498.1"/>
    </source>
</evidence>
<proteinExistence type="predicted"/>
<dbReference type="AlphaFoldDB" id="A0AAN7LG76"/>